<dbReference type="RefSeq" id="WP_161968629.1">
    <property type="nucleotide sequence ID" value="NZ_JBFAUK010000005.1"/>
</dbReference>
<evidence type="ECO:0000256" key="4">
    <source>
        <dbReference type="ARBA" id="ARBA00022825"/>
    </source>
</evidence>
<feature type="domain" description="Peptidase S8/S53" evidence="7">
    <location>
        <begin position="396"/>
        <end position="552"/>
    </location>
</feature>
<keyword evidence="2 5" id="KW-0645">Protease</keyword>
<feature type="active site" description="Charge relay system" evidence="5">
    <location>
        <position position="527"/>
    </location>
</feature>
<dbReference type="SUPFAM" id="SSF52743">
    <property type="entry name" value="Subtilisin-like"/>
    <property type="match status" value="1"/>
</dbReference>
<feature type="domain" description="Peptidase S8/S53" evidence="7">
    <location>
        <begin position="130"/>
        <end position="285"/>
    </location>
</feature>
<protein>
    <submittedName>
        <fullName evidence="8">S8 family serine peptidase</fullName>
    </submittedName>
</protein>
<accession>A0ABV3JY77</accession>
<name>A0ABV3JY77_STRON</name>
<dbReference type="EMBL" id="JBFAUK010000005">
    <property type="protein sequence ID" value="MEV5506560.1"/>
    <property type="molecule type" value="Genomic_DNA"/>
</dbReference>
<evidence type="ECO:0000256" key="2">
    <source>
        <dbReference type="ARBA" id="ARBA00022670"/>
    </source>
</evidence>
<evidence type="ECO:0000256" key="5">
    <source>
        <dbReference type="PROSITE-ProRule" id="PRU01240"/>
    </source>
</evidence>
<dbReference type="Gene3D" id="3.40.50.200">
    <property type="entry name" value="Peptidase S8/S53 domain"/>
    <property type="match status" value="1"/>
</dbReference>
<evidence type="ECO:0000313" key="9">
    <source>
        <dbReference type="Proteomes" id="UP001552594"/>
    </source>
</evidence>
<dbReference type="InterPro" id="IPR022398">
    <property type="entry name" value="Peptidase_S8_His-AS"/>
</dbReference>
<dbReference type="Pfam" id="PF00082">
    <property type="entry name" value="Peptidase_S8"/>
    <property type="match status" value="2"/>
</dbReference>
<dbReference type="PROSITE" id="PS00137">
    <property type="entry name" value="SUBTILASE_HIS"/>
    <property type="match status" value="1"/>
</dbReference>
<dbReference type="Proteomes" id="UP001552594">
    <property type="component" value="Unassembled WGS sequence"/>
</dbReference>
<dbReference type="InterPro" id="IPR036852">
    <property type="entry name" value="Peptidase_S8/S53_dom_sf"/>
</dbReference>
<keyword evidence="4 5" id="KW-0720">Serine protease</keyword>
<dbReference type="InterPro" id="IPR023828">
    <property type="entry name" value="Peptidase_S8_Ser-AS"/>
</dbReference>
<evidence type="ECO:0000259" key="7">
    <source>
        <dbReference type="Pfam" id="PF00082"/>
    </source>
</evidence>
<dbReference type="InterPro" id="IPR050131">
    <property type="entry name" value="Peptidase_S8_subtilisin-like"/>
</dbReference>
<dbReference type="PANTHER" id="PTHR43806">
    <property type="entry name" value="PEPTIDASE S8"/>
    <property type="match status" value="1"/>
</dbReference>
<organism evidence="8 9">
    <name type="scientific">Streptomyces orinoci</name>
    <name type="common">Streptoverticillium orinoci</name>
    <dbReference type="NCBI Taxonomy" id="67339"/>
    <lineage>
        <taxon>Bacteria</taxon>
        <taxon>Bacillati</taxon>
        <taxon>Actinomycetota</taxon>
        <taxon>Actinomycetes</taxon>
        <taxon>Kitasatosporales</taxon>
        <taxon>Streptomycetaceae</taxon>
        <taxon>Streptomyces</taxon>
    </lineage>
</organism>
<evidence type="ECO:0000313" key="8">
    <source>
        <dbReference type="EMBL" id="MEV5506560.1"/>
    </source>
</evidence>
<dbReference type="PROSITE" id="PS51892">
    <property type="entry name" value="SUBTILASE"/>
    <property type="match status" value="1"/>
</dbReference>
<comment type="similarity">
    <text evidence="1 5 6">Belongs to the peptidase S8 family.</text>
</comment>
<sequence length="580" mass="62356">MDYSKLAPSLAIAYDQYTEGREALADHVQEDQMPGFVAPRDFAKPARVVVTLECAPDADLQDLESTAGIEINAGGDRVRTAIVQLDALPTLTQHPGVERIAPAQPVHPLMDVAPQKVGLPAFRAKTKLTGRGVIIGVVDTGIDARHPAFKGRILRIWDQHARAGTGVPEGRYGIEYKGDDLVKSKDDHGHGTHVAGIAAGSDTKYQGVAPEAEFVVVKTKMTNVGIIDGIQYVFRLAKDLGKPAVVNLSLGGHSDPHDGTDAMCKAIDEQSGPGRIVCCAAGNEAEDNIHAQLDVKPGEIQRIPCIHGPDSKGVVQDLWFNGWYAGSDQVEVAVTAPDGLTTPYQGVLPNGPKGSPYKKYQLGDWTVWVGSPGPDSRNRDHNFGVRFQAPANATGSRTWTLLVRGKKAAKQKTRVDVWALGEGRFSGPHARNSMTIGSPGTATCALTVAAYTTKTRWKDIDNNNREAIWLKQDDIAPFSSLGPRRDGKPKPDLTAPGALIVSALSRDSVKNRRWMTDQNHVAMQGTSMATPFVAGVIALLLSQEKTLTSDKAMTKIAYATRNGKKPDADTWGRGLIDLAK</sequence>
<dbReference type="InterPro" id="IPR015500">
    <property type="entry name" value="Peptidase_S8_subtilisin-rel"/>
</dbReference>
<dbReference type="PROSITE" id="PS00138">
    <property type="entry name" value="SUBTILASE_SER"/>
    <property type="match status" value="1"/>
</dbReference>
<feature type="active site" description="Charge relay system" evidence="5">
    <location>
        <position position="139"/>
    </location>
</feature>
<dbReference type="PRINTS" id="PR00723">
    <property type="entry name" value="SUBTILISIN"/>
</dbReference>
<comment type="caution">
    <text evidence="8">The sequence shown here is derived from an EMBL/GenBank/DDBJ whole genome shotgun (WGS) entry which is preliminary data.</text>
</comment>
<keyword evidence="3 5" id="KW-0378">Hydrolase</keyword>
<dbReference type="Gene3D" id="2.60.120.1290">
    <property type="match status" value="1"/>
</dbReference>
<keyword evidence="9" id="KW-1185">Reference proteome</keyword>
<dbReference type="PANTHER" id="PTHR43806:SF65">
    <property type="entry name" value="SERINE PROTEASE APRX"/>
    <property type="match status" value="1"/>
</dbReference>
<dbReference type="InterPro" id="IPR000209">
    <property type="entry name" value="Peptidase_S8/S53_dom"/>
</dbReference>
<feature type="active site" description="Charge relay system" evidence="5">
    <location>
        <position position="190"/>
    </location>
</feature>
<evidence type="ECO:0000256" key="6">
    <source>
        <dbReference type="RuleBase" id="RU003355"/>
    </source>
</evidence>
<reference evidence="8 9" key="1">
    <citation type="submission" date="2024-06" db="EMBL/GenBank/DDBJ databases">
        <title>The Natural Products Discovery Center: Release of the First 8490 Sequenced Strains for Exploring Actinobacteria Biosynthetic Diversity.</title>
        <authorList>
            <person name="Kalkreuter E."/>
            <person name="Kautsar S.A."/>
            <person name="Yang D."/>
            <person name="Bader C.D."/>
            <person name="Teijaro C.N."/>
            <person name="Fluegel L."/>
            <person name="Davis C.M."/>
            <person name="Simpson J.R."/>
            <person name="Lauterbach L."/>
            <person name="Steele A.D."/>
            <person name="Gui C."/>
            <person name="Meng S."/>
            <person name="Li G."/>
            <person name="Viehrig K."/>
            <person name="Ye F."/>
            <person name="Su P."/>
            <person name="Kiefer A.F."/>
            <person name="Nichols A."/>
            <person name="Cepeda A.J."/>
            <person name="Yan W."/>
            <person name="Fan B."/>
            <person name="Jiang Y."/>
            <person name="Adhikari A."/>
            <person name="Zheng C.-J."/>
            <person name="Schuster L."/>
            <person name="Cowan T.M."/>
            <person name="Smanski M.J."/>
            <person name="Chevrette M.G."/>
            <person name="De Carvalho L.P.S."/>
            <person name="Shen B."/>
        </authorList>
    </citation>
    <scope>NUCLEOTIDE SEQUENCE [LARGE SCALE GENOMIC DNA]</scope>
    <source>
        <strain evidence="8 9">NPDC052347</strain>
    </source>
</reference>
<evidence type="ECO:0000256" key="1">
    <source>
        <dbReference type="ARBA" id="ARBA00011073"/>
    </source>
</evidence>
<gene>
    <name evidence="8" type="ORF">AB0L16_08770</name>
</gene>
<proteinExistence type="inferred from homology"/>
<dbReference type="PROSITE" id="PS00136">
    <property type="entry name" value="SUBTILASE_ASP"/>
    <property type="match status" value="1"/>
</dbReference>
<evidence type="ECO:0000256" key="3">
    <source>
        <dbReference type="ARBA" id="ARBA00022801"/>
    </source>
</evidence>
<dbReference type="InterPro" id="IPR023827">
    <property type="entry name" value="Peptidase_S8_Asp-AS"/>
</dbReference>